<accession>A0ABS2E4S5</accession>
<name>A0ABS2E4S5_9FIRM</name>
<feature type="transmembrane region" description="Helical" evidence="6">
    <location>
        <begin position="64"/>
        <end position="86"/>
    </location>
</feature>
<dbReference type="EMBL" id="JACLYY010000001">
    <property type="protein sequence ID" value="MBM6736643.1"/>
    <property type="molecule type" value="Genomic_DNA"/>
</dbReference>
<evidence type="ECO:0000256" key="4">
    <source>
        <dbReference type="ARBA" id="ARBA00022448"/>
    </source>
</evidence>
<evidence type="ECO:0000256" key="2">
    <source>
        <dbReference type="ARBA" id="ARBA00010199"/>
    </source>
</evidence>
<organism evidence="7 8">
    <name type="scientific">Faecalicatena fissicatena</name>
    <dbReference type="NCBI Taxonomy" id="290055"/>
    <lineage>
        <taxon>Bacteria</taxon>
        <taxon>Bacillati</taxon>
        <taxon>Bacillota</taxon>
        <taxon>Clostridia</taxon>
        <taxon>Lachnospirales</taxon>
        <taxon>Lachnospiraceae</taxon>
        <taxon>Faecalicatena</taxon>
    </lineage>
</organism>
<evidence type="ECO:0000256" key="1">
    <source>
        <dbReference type="ARBA" id="ARBA00003408"/>
    </source>
</evidence>
<protein>
    <recommendedName>
        <fullName evidence="3">Probable multidrug resistance protein NorM</fullName>
    </recommendedName>
    <alternativeName>
        <fullName evidence="5">Multidrug-efflux transporter</fullName>
    </alternativeName>
</protein>
<dbReference type="PANTHER" id="PTHR43298">
    <property type="entry name" value="MULTIDRUG RESISTANCE PROTEIN NORM-RELATED"/>
    <property type="match status" value="1"/>
</dbReference>
<evidence type="ECO:0000256" key="3">
    <source>
        <dbReference type="ARBA" id="ARBA00020268"/>
    </source>
</evidence>
<evidence type="ECO:0000256" key="5">
    <source>
        <dbReference type="ARBA" id="ARBA00031636"/>
    </source>
</evidence>
<reference evidence="7 8" key="1">
    <citation type="journal article" date="2021" name="Sci. Rep.">
        <title>The distribution of antibiotic resistance genes in chicken gut microbiota commensals.</title>
        <authorList>
            <person name="Juricova H."/>
            <person name="Matiasovicova J."/>
            <person name="Kubasova T."/>
            <person name="Cejkova D."/>
            <person name="Rychlik I."/>
        </authorList>
    </citation>
    <scope>NUCLEOTIDE SEQUENCE [LARGE SCALE GENOMIC DNA]</scope>
    <source>
        <strain evidence="7 8">An773</strain>
    </source>
</reference>
<keyword evidence="8" id="KW-1185">Reference proteome</keyword>
<sequence length="122" mass="13557">MMCVSGLILYIGSVPLMRLFSPSAAVVTLGAEMLRLVALSEPFFGLMVVLEGIFYGMGRTRYPFLVETIGMWGIRIFLTFLCVNVWGLGLRAVWCCMIADNVGKALMLAAPFLRRYLHQSGK</sequence>
<dbReference type="Proteomes" id="UP000716906">
    <property type="component" value="Unassembled WGS sequence"/>
</dbReference>
<dbReference type="InterPro" id="IPR050222">
    <property type="entry name" value="MATE_MdtK"/>
</dbReference>
<dbReference type="PANTHER" id="PTHR43298:SF2">
    <property type="entry name" value="FMN_FAD EXPORTER YEEO-RELATED"/>
    <property type="match status" value="1"/>
</dbReference>
<evidence type="ECO:0000256" key="6">
    <source>
        <dbReference type="SAM" id="Phobius"/>
    </source>
</evidence>
<keyword evidence="6" id="KW-1133">Transmembrane helix</keyword>
<comment type="caution">
    <text evidence="7">The sequence shown here is derived from an EMBL/GenBank/DDBJ whole genome shotgun (WGS) entry which is preliminary data.</text>
</comment>
<comment type="similarity">
    <text evidence="2">Belongs to the multi antimicrobial extrusion (MATE) (TC 2.A.66.1) family.</text>
</comment>
<dbReference type="Pfam" id="PF01554">
    <property type="entry name" value="MatE"/>
    <property type="match status" value="1"/>
</dbReference>
<keyword evidence="4" id="KW-0813">Transport</keyword>
<keyword evidence="6" id="KW-0812">Transmembrane</keyword>
<evidence type="ECO:0000313" key="8">
    <source>
        <dbReference type="Proteomes" id="UP000716906"/>
    </source>
</evidence>
<dbReference type="InterPro" id="IPR002528">
    <property type="entry name" value="MATE_fam"/>
</dbReference>
<comment type="function">
    <text evidence="1">Multidrug efflux pump.</text>
</comment>
<proteinExistence type="inferred from homology"/>
<gene>
    <name evidence="7" type="ORF">H7U36_00770</name>
</gene>
<evidence type="ECO:0000313" key="7">
    <source>
        <dbReference type="EMBL" id="MBM6736643.1"/>
    </source>
</evidence>
<feature type="transmembrane region" description="Helical" evidence="6">
    <location>
        <begin position="36"/>
        <end position="57"/>
    </location>
</feature>
<keyword evidence="6" id="KW-0472">Membrane</keyword>